<dbReference type="PANTHER" id="PTHR40050">
    <property type="entry name" value="INNER SPORE COAT PROTEIN H"/>
    <property type="match status" value="1"/>
</dbReference>
<name>A0A0P7C706_9BACT</name>
<protein>
    <submittedName>
        <fullName evidence="2">Spore coat protein CotH</fullName>
    </submittedName>
</protein>
<keyword evidence="2" id="KW-0946">Virion</keyword>
<accession>A0A0P7C706</accession>
<sequence>MLLESCNKNEFSIPSSVVAGWTEESHGNSVSPDYDLVFPQTMVNTITINLGLDSWEKIEEDMTSLSGNAFGTGGGLGGRPNQGGGLPNGAPPAGQPGGGFNPGGGQGGAVSIFSRDPIYVGTSISFNDKTWEHVGFRLKGNSSLSKSWSSGVYKLPFRLHFDKMEDEFPAVKDQRFYGFKELSFSPAFNDPSLMREKLAADLFRNAGIPAAQTSFCKVYIDFGEGVKYCGVYTIVEVIDDTMVESQYGEKDGNIYKPESTLQSFLESQFEKKNNKEQADFSDVRTLVERLNSSDRLNSKDSWKNMLEKVFDVDHFLNYLAINNTIVNWDSYGGMAHNYYLYNHKGSLKWIPWDHNEALSLNNRSINLELTGVSSNWPLISYLAEDTDYYQQYRSNVNSFVNGAFEVSLVHSMIDKNYNLIKNYVIGAEPEVVGYTYLTGSESFENGVSALKNHVESRYETAKSFSK</sequence>
<evidence type="ECO:0000313" key="2">
    <source>
        <dbReference type="EMBL" id="KPM48157.1"/>
    </source>
</evidence>
<evidence type="ECO:0000313" key="3">
    <source>
        <dbReference type="Proteomes" id="UP000050454"/>
    </source>
</evidence>
<dbReference type="EMBL" id="LGTQ01000009">
    <property type="protein sequence ID" value="KPM48157.1"/>
    <property type="molecule type" value="Genomic_DNA"/>
</dbReference>
<dbReference type="STRING" id="1605367.AFM12_12350"/>
<keyword evidence="2" id="KW-0167">Capsid protein</keyword>
<dbReference type="AlphaFoldDB" id="A0A0P7C706"/>
<reference evidence="2 3" key="1">
    <citation type="submission" date="2015-07" db="EMBL/GenBank/DDBJ databases">
        <title>The draft genome sequence of Leadbetterella sp. JN14-9.</title>
        <authorList>
            <person name="Liu Y."/>
            <person name="Du J."/>
            <person name="Shao Z."/>
        </authorList>
    </citation>
    <scope>NUCLEOTIDE SEQUENCE [LARGE SCALE GENOMIC DNA]</scope>
    <source>
        <strain evidence="2 3">JN14-9</strain>
    </source>
</reference>
<organism evidence="2 3">
    <name type="scientific">Jiulongibacter sediminis</name>
    <dbReference type="NCBI Taxonomy" id="1605367"/>
    <lineage>
        <taxon>Bacteria</taxon>
        <taxon>Pseudomonadati</taxon>
        <taxon>Bacteroidota</taxon>
        <taxon>Cytophagia</taxon>
        <taxon>Cytophagales</taxon>
        <taxon>Leadbetterellaceae</taxon>
        <taxon>Jiulongibacter</taxon>
    </lineage>
</organism>
<feature type="region of interest" description="Disordered" evidence="1">
    <location>
        <begin position="69"/>
        <end position="106"/>
    </location>
</feature>
<dbReference type="PANTHER" id="PTHR40050:SF1">
    <property type="entry name" value="INNER SPORE COAT PROTEIN H"/>
    <property type="match status" value="1"/>
</dbReference>
<dbReference type="Proteomes" id="UP000050454">
    <property type="component" value="Unassembled WGS sequence"/>
</dbReference>
<feature type="compositionally biased region" description="Gly residues" evidence="1">
    <location>
        <begin position="95"/>
        <end position="106"/>
    </location>
</feature>
<dbReference type="PATRIC" id="fig|1605367.3.peg.3877"/>
<dbReference type="InterPro" id="IPR014867">
    <property type="entry name" value="Spore_coat_CotH_CotH2/3/7"/>
</dbReference>
<keyword evidence="3" id="KW-1185">Reference proteome</keyword>
<gene>
    <name evidence="2" type="ORF">AFM12_12350</name>
</gene>
<feature type="compositionally biased region" description="Gly residues" evidence="1">
    <location>
        <begin position="70"/>
        <end position="87"/>
    </location>
</feature>
<evidence type="ECO:0000256" key="1">
    <source>
        <dbReference type="SAM" id="MobiDB-lite"/>
    </source>
</evidence>
<proteinExistence type="predicted"/>
<dbReference type="Pfam" id="PF08757">
    <property type="entry name" value="CotH"/>
    <property type="match status" value="1"/>
</dbReference>
<comment type="caution">
    <text evidence="2">The sequence shown here is derived from an EMBL/GenBank/DDBJ whole genome shotgun (WGS) entry which is preliminary data.</text>
</comment>